<dbReference type="Gene3D" id="1.10.1520.10">
    <property type="entry name" value="Ribonuclease III domain"/>
    <property type="match status" value="1"/>
</dbReference>
<dbReference type="Gene3D" id="3.30.160.20">
    <property type="match status" value="1"/>
</dbReference>
<dbReference type="PANTHER" id="PTHR11207">
    <property type="entry name" value="RIBONUCLEASE III"/>
    <property type="match status" value="1"/>
</dbReference>
<evidence type="ECO:0000259" key="5">
    <source>
        <dbReference type="PROSITE" id="PS50137"/>
    </source>
</evidence>
<dbReference type="EMBL" id="CAEZXP010000001">
    <property type="protein sequence ID" value="CAB4691273.1"/>
    <property type="molecule type" value="Genomic_DNA"/>
</dbReference>
<keyword evidence="1" id="KW-0540">Nuclease</keyword>
<dbReference type="GO" id="GO:0006396">
    <property type="term" value="P:RNA processing"/>
    <property type="evidence" value="ECO:0007669"/>
    <property type="project" value="InterPro"/>
</dbReference>
<evidence type="ECO:0000256" key="4">
    <source>
        <dbReference type="ARBA" id="ARBA00022884"/>
    </source>
</evidence>
<proteinExistence type="predicted"/>
<feature type="domain" description="DRBM" evidence="5">
    <location>
        <begin position="90"/>
        <end position="158"/>
    </location>
</feature>
<dbReference type="PROSITE" id="PS50142">
    <property type="entry name" value="RNASE_3_2"/>
    <property type="match status" value="1"/>
</dbReference>
<dbReference type="GO" id="GO:0010468">
    <property type="term" value="P:regulation of gene expression"/>
    <property type="evidence" value="ECO:0007669"/>
    <property type="project" value="TreeGrafter"/>
</dbReference>
<dbReference type="CDD" id="cd10845">
    <property type="entry name" value="DSRM_RNAse_III_family"/>
    <property type="match status" value="1"/>
</dbReference>
<feature type="domain" description="RNase III" evidence="6">
    <location>
        <begin position="1"/>
        <end position="65"/>
    </location>
</feature>
<evidence type="ECO:0000259" key="6">
    <source>
        <dbReference type="PROSITE" id="PS50142"/>
    </source>
</evidence>
<evidence type="ECO:0000313" key="7">
    <source>
        <dbReference type="EMBL" id="CAB4691273.1"/>
    </source>
</evidence>
<gene>
    <name evidence="7" type="ORF">UFOPK2399_00734</name>
</gene>
<evidence type="ECO:0000256" key="1">
    <source>
        <dbReference type="ARBA" id="ARBA00022722"/>
    </source>
</evidence>
<dbReference type="AlphaFoldDB" id="A0A6J6P3S9"/>
<keyword evidence="2" id="KW-0255">Endonuclease</keyword>
<accession>A0A6J6P3S9</accession>
<name>A0A6J6P3S9_9ZZZZ</name>
<dbReference type="InterPro" id="IPR014720">
    <property type="entry name" value="dsRBD_dom"/>
</dbReference>
<keyword evidence="3" id="KW-0378">Hydrolase</keyword>
<dbReference type="InterPro" id="IPR036389">
    <property type="entry name" value="RNase_III_sf"/>
</dbReference>
<dbReference type="SUPFAM" id="SSF69065">
    <property type="entry name" value="RNase III domain-like"/>
    <property type="match status" value="1"/>
</dbReference>
<evidence type="ECO:0000256" key="3">
    <source>
        <dbReference type="ARBA" id="ARBA00022801"/>
    </source>
</evidence>
<protein>
    <submittedName>
        <fullName evidence="7">Unannotated protein</fullName>
    </submittedName>
</protein>
<dbReference type="InterPro" id="IPR000999">
    <property type="entry name" value="RNase_III_dom"/>
</dbReference>
<dbReference type="SMART" id="SM00358">
    <property type="entry name" value="DSRM"/>
    <property type="match status" value="1"/>
</dbReference>
<keyword evidence="4" id="KW-0694">RNA-binding</keyword>
<organism evidence="7">
    <name type="scientific">freshwater metagenome</name>
    <dbReference type="NCBI Taxonomy" id="449393"/>
    <lineage>
        <taxon>unclassified sequences</taxon>
        <taxon>metagenomes</taxon>
        <taxon>ecological metagenomes</taxon>
    </lineage>
</organism>
<dbReference type="GO" id="GO:0004525">
    <property type="term" value="F:ribonuclease III activity"/>
    <property type="evidence" value="ECO:0007669"/>
    <property type="project" value="InterPro"/>
</dbReference>
<sequence>MAKLRSHVVSRASCAEVARELNLGARFRLEGRGVAGDDLEMLAENRNVLAAVLEAALAALFLEHGFEPIELAVVEAFDPRIQFALTHQVDHKTELQETVARLGRSISYALINEVGPPHDRTFTSAAMIDGQNAGEGTGRSKKDAEQEAARKALEYLAGIAEESTSSD</sequence>
<dbReference type="PANTHER" id="PTHR11207:SF0">
    <property type="entry name" value="RIBONUCLEASE 3"/>
    <property type="match status" value="1"/>
</dbReference>
<reference evidence="7" key="1">
    <citation type="submission" date="2020-05" db="EMBL/GenBank/DDBJ databases">
        <authorList>
            <person name="Chiriac C."/>
            <person name="Salcher M."/>
            <person name="Ghai R."/>
            <person name="Kavagutti S V."/>
        </authorList>
    </citation>
    <scope>NUCLEOTIDE SEQUENCE</scope>
</reference>
<evidence type="ECO:0000256" key="2">
    <source>
        <dbReference type="ARBA" id="ARBA00022759"/>
    </source>
</evidence>
<dbReference type="Pfam" id="PF00035">
    <property type="entry name" value="dsrm"/>
    <property type="match status" value="1"/>
</dbReference>
<dbReference type="PROSITE" id="PS50137">
    <property type="entry name" value="DS_RBD"/>
    <property type="match status" value="1"/>
</dbReference>
<dbReference type="GO" id="GO:0003725">
    <property type="term" value="F:double-stranded RNA binding"/>
    <property type="evidence" value="ECO:0007669"/>
    <property type="project" value="TreeGrafter"/>
</dbReference>
<dbReference type="SUPFAM" id="SSF54768">
    <property type="entry name" value="dsRNA-binding domain-like"/>
    <property type="match status" value="1"/>
</dbReference>